<evidence type="ECO:0000256" key="5">
    <source>
        <dbReference type="ARBA" id="ARBA00022968"/>
    </source>
</evidence>
<keyword evidence="8 11" id="KW-1015">Disulfide bond</keyword>
<feature type="transmembrane region" description="Helical" evidence="13">
    <location>
        <begin position="213"/>
        <end position="235"/>
    </location>
</feature>
<keyword evidence="16" id="KW-1185">Reference proteome</keyword>
<keyword evidence="9" id="KW-0325">Glycoprotein</keyword>
<feature type="disulfide bond" evidence="11">
    <location>
        <begin position="632"/>
        <end position="644"/>
    </location>
</feature>
<feature type="disulfide bond" evidence="11">
    <location>
        <begin position="676"/>
        <end position="694"/>
    </location>
</feature>
<dbReference type="Pfam" id="PF01392">
    <property type="entry name" value="Fz"/>
    <property type="match status" value="1"/>
</dbReference>
<feature type="compositionally biased region" description="Polar residues" evidence="12">
    <location>
        <begin position="789"/>
        <end position="799"/>
    </location>
</feature>
<feature type="disulfide bond" evidence="11">
    <location>
        <begin position="639"/>
        <end position="657"/>
    </location>
</feature>
<feature type="disulfide bond" evidence="11">
    <location>
        <begin position="651"/>
        <end position="666"/>
    </location>
</feature>
<evidence type="ECO:0000259" key="14">
    <source>
        <dbReference type="PROSITE" id="PS50038"/>
    </source>
</evidence>
<dbReference type="GO" id="GO:0005886">
    <property type="term" value="C:plasma membrane"/>
    <property type="evidence" value="ECO:0007669"/>
    <property type="project" value="UniProtKB-SubCell"/>
</dbReference>
<feature type="compositionally biased region" description="Polar residues" evidence="12">
    <location>
        <begin position="753"/>
        <end position="774"/>
    </location>
</feature>
<dbReference type="PANTHER" id="PTHR24270">
    <property type="entry name" value="LOW-DENSITY LIPOPROTEIN RECEPTOR-RELATED"/>
    <property type="match status" value="1"/>
</dbReference>
<keyword evidence="5" id="KW-0735">Signal-anchor</keyword>
<feature type="disulfide bond" evidence="11">
    <location>
        <begin position="899"/>
        <end position="911"/>
    </location>
</feature>
<evidence type="ECO:0000313" key="16">
    <source>
        <dbReference type="Proteomes" id="UP000663880"/>
    </source>
</evidence>
<feature type="disulfide bond" evidence="11">
    <location>
        <begin position="918"/>
        <end position="933"/>
    </location>
</feature>
<dbReference type="SUPFAM" id="SSF63501">
    <property type="entry name" value="Frizzled cysteine-rich domain"/>
    <property type="match status" value="1"/>
</dbReference>
<evidence type="ECO:0000256" key="4">
    <source>
        <dbReference type="ARBA" id="ARBA00022737"/>
    </source>
</evidence>
<keyword evidence="6 13" id="KW-1133">Transmembrane helix</keyword>
<evidence type="ECO:0000313" key="15">
    <source>
        <dbReference type="EMBL" id="CAF4795663.1"/>
    </source>
</evidence>
<feature type="compositionally biased region" description="Polar residues" evidence="12">
    <location>
        <begin position="735"/>
        <end position="744"/>
    </location>
</feature>
<keyword evidence="7 13" id="KW-0472">Membrane</keyword>
<proteinExistence type="predicted"/>
<evidence type="ECO:0000256" key="6">
    <source>
        <dbReference type="ARBA" id="ARBA00022989"/>
    </source>
</evidence>
<feature type="compositionally biased region" description="Polar residues" evidence="12">
    <location>
        <begin position="39"/>
        <end position="50"/>
    </location>
</feature>
<feature type="region of interest" description="Disordered" evidence="12">
    <location>
        <begin position="26"/>
        <end position="62"/>
    </location>
</feature>
<dbReference type="PRINTS" id="PR00261">
    <property type="entry name" value="LDLRECEPTOR"/>
</dbReference>
<evidence type="ECO:0000256" key="3">
    <source>
        <dbReference type="ARBA" id="ARBA00022729"/>
    </source>
</evidence>
<dbReference type="PANTHER" id="PTHR24270:SF57">
    <property type="entry name" value="FI24007P1"/>
    <property type="match status" value="1"/>
</dbReference>
<evidence type="ECO:0000256" key="1">
    <source>
        <dbReference type="ARBA" id="ARBA00004401"/>
    </source>
</evidence>
<comment type="subcellular location">
    <subcellularLocation>
        <location evidence="1">Cell membrane</location>
        <topology evidence="1">Single-pass type II membrane protein</topology>
    </subcellularLocation>
</comment>
<comment type="caution">
    <text evidence="11">Lacks conserved residue(s) required for the propagation of feature annotation.</text>
</comment>
<feature type="disulfide bond" evidence="11">
    <location>
        <begin position="906"/>
        <end position="924"/>
    </location>
</feature>
<keyword evidence="3" id="KW-0732">Signal</keyword>
<dbReference type="Gene3D" id="1.10.2000.10">
    <property type="entry name" value="Frizzled cysteine-rich domain"/>
    <property type="match status" value="1"/>
</dbReference>
<dbReference type="EMBL" id="CAJOBZ010000005">
    <property type="protein sequence ID" value="CAF4795663.1"/>
    <property type="molecule type" value="Genomic_DNA"/>
</dbReference>
<protein>
    <recommendedName>
        <fullName evidence="14">FZ domain-containing protein</fullName>
    </recommendedName>
</protein>
<dbReference type="PROSITE" id="PS50038">
    <property type="entry name" value="FZ"/>
    <property type="match status" value="1"/>
</dbReference>
<gene>
    <name evidence="15" type="ORF">PMACD_LOCUS3138</name>
</gene>
<dbReference type="InterPro" id="IPR050685">
    <property type="entry name" value="LDLR"/>
</dbReference>
<evidence type="ECO:0000256" key="7">
    <source>
        <dbReference type="ARBA" id="ARBA00023136"/>
    </source>
</evidence>
<feature type="region of interest" description="Disordered" evidence="12">
    <location>
        <begin position="704"/>
        <end position="822"/>
    </location>
</feature>
<name>A0A821P2W0_9NEOP</name>
<dbReference type="OrthoDB" id="10020456at2759"/>
<feature type="disulfide bond" evidence="11">
    <location>
        <begin position="669"/>
        <end position="681"/>
    </location>
</feature>
<evidence type="ECO:0000256" key="13">
    <source>
        <dbReference type="SAM" id="Phobius"/>
    </source>
</evidence>
<feature type="disulfide bond" evidence="10">
    <location>
        <begin position="565"/>
        <end position="603"/>
    </location>
</feature>
<dbReference type="SMART" id="SM00192">
    <property type="entry name" value="LDLa"/>
    <property type="match status" value="3"/>
</dbReference>
<comment type="caution">
    <text evidence="15">The sequence shown here is derived from an EMBL/GenBank/DDBJ whole genome shotgun (WGS) entry which is preliminary data.</text>
</comment>
<dbReference type="GO" id="GO:0016192">
    <property type="term" value="P:vesicle-mediated transport"/>
    <property type="evidence" value="ECO:0007669"/>
    <property type="project" value="UniProtKB-ARBA"/>
</dbReference>
<dbReference type="CDD" id="cd00112">
    <property type="entry name" value="LDLa"/>
    <property type="match status" value="3"/>
</dbReference>
<dbReference type="PROSITE" id="PS50068">
    <property type="entry name" value="LDLRA_2"/>
    <property type="match status" value="3"/>
</dbReference>
<dbReference type="AlphaFoldDB" id="A0A821P2W0"/>
<dbReference type="InterPro" id="IPR020067">
    <property type="entry name" value="Frizzled_dom"/>
</dbReference>
<dbReference type="FunFam" id="4.10.400.10:FF:000034">
    <property type="entry name" value="Low-density lipoprotein receptor-related protein 2"/>
    <property type="match status" value="1"/>
</dbReference>
<feature type="domain" description="FZ" evidence="14">
    <location>
        <begin position="517"/>
        <end position="628"/>
    </location>
</feature>
<evidence type="ECO:0000256" key="12">
    <source>
        <dbReference type="SAM" id="MobiDB-lite"/>
    </source>
</evidence>
<dbReference type="Proteomes" id="UP000663880">
    <property type="component" value="Unassembled WGS sequence"/>
</dbReference>
<dbReference type="CDD" id="cd07066">
    <property type="entry name" value="CRD_FZ"/>
    <property type="match status" value="1"/>
</dbReference>
<feature type="compositionally biased region" description="Basic residues" evidence="12">
    <location>
        <begin position="26"/>
        <end position="38"/>
    </location>
</feature>
<dbReference type="Gene3D" id="4.10.400.10">
    <property type="entry name" value="Low-density Lipoprotein Receptor"/>
    <property type="match status" value="3"/>
</dbReference>
<keyword evidence="2 13" id="KW-0812">Transmembrane</keyword>
<organism evidence="15 16">
    <name type="scientific">Pieris macdunnoughi</name>
    <dbReference type="NCBI Taxonomy" id="345717"/>
    <lineage>
        <taxon>Eukaryota</taxon>
        <taxon>Metazoa</taxon>
        <taxon>Ecdysozoa</taxon>
        <taxon>Arthropoda</taxon>
        <taxon>Hexapoda</taxon>
        <taxon>Insecta</taxon>
        <taxon>Pterygota</taxon>
        <taxon>Neoptera</taxon>
        <taxon>Endopterygota</taxon>
        <taxon>Lepidoptera</taxon>
        <taxon>Glossata</taxon>
        <taxon>Ditrysia</taxon>
        <taxon>Papilionoidea</taxon>
        <taxon>Pieridae</taxon>
        <taxon>Pierinae</taxon>
        <taxon>Pieris</taxon>
    </lineage>
</organism>
<keyword evidence="4" id="KW-0677">Repeat</keyword>
<dbReference type="Pfam" id="PF00057">
    <property type="entry name" value="Ldl_recept_a"/>
    <property type="match status" value="3"/>
</dbReference>
<evidence type="ECO:0000256" key="2">
    <source>
        <dbReference type="ARBA" id="ARBA00022692"/>
    </source>
</evidence>
<evidence type="ECO:0000256" key="11">
    <source>
        <dbReference type="PROSITE-ProRule" id="PRU00124"/>
    </source>
</evidence>
<evidence type="ECO:0000256" key="10">
    <source>
        <dbReference type="PROSITE-ProRule" id="PRU00090"/>
    </source>
</evidence>
<reference evidence="15" key="1">
    <citation type="submission" date="2021-02" db="EMBL/GenBank/DDBJ databases">
        <authorList>
            <person name="Steward A R."/>
        </authorList>
    </citation>
    <scope>NUCLEOTIDE SEQUENCE</scope>
</reference>
<dbReference type="InterPro" id="IPR002172">
    <property type="entry name" value="LDrepeatLR_classA_rpt"/>
</dbReference>
<accession>A0A821P2W0</accession>
<dbReference type="InterPro" id="IPR023415">
    <property type="entry name" value="LDLR_class-A_CS"/>
</dbReference>
<sequence length="935" mass="105246">MVNGNYVLYGDRPASESEIVDDHVHRKTVERKAKRKSNRSANDLQRSLNLAQKLDNETDSDKFEKKIKEPRLLRYVPTTEVQEHFVAEKFETYDLKPIEEPMKRYTFAKKPKNHADGSINYAYSRSSSSCSSPNGNLPTISEHGEQYGTYRVRSIQTSSNEGIGEYQTKFDKYFTSPRDVKSFTDKGSHPDSLYRVPSDRGSSTRKIVHMLRLLRWPVALFGVCVALAIFVYFLMPDNLGQEFDKINATNWEENFSSAQSYSTSSSTSGPLSRNISKSVNGTKTSEIDFNEADNITNISSVIAESSTTRKLPITPVFPTHIEPEVQYGNDDDSMRKPKLLFNTNTPDESTFRPHITHHPEKPLAIYFKDAEAVSTTTTEKITTEIIRKAETSNTLPKLEEKTTNTPVFAPQPKPLVPINVESPAEIPKTYYARLQNTYNSNSKITPDIQEYYRRPEYESKVKFTSGHSKLFGISIEDSEKIKSTTQSSLYNTRVSPTLPTWKDRDYSTTKNPINSLSDVPQCRSTRLSICRGILPYDLAGLPARIGKKEVTLLLPQIEYLVATNCSDRVRHFACSLLEPECSPPPFSSKLPCYSLCKAIADSCEGYIPTELSPIFNCNQYSSSNCANARSPCFDRELTCGDGTCVPRDWICDGTRDCPGGEDEAPCSTCEENEFRCQSGLCIVKRWVCDGYSDCPDGDDEIDESCRSHTNGEVQEPGEELAGSAPAPSIRKPYRQPQSRQNNGETDSKELLMTSDTTNALKRNFTRRPSPSRLTPYSRPMLKSRKEPEQTTIENLTEKSAASYRKNFRKQTQRVPESKKDVSEDMDQFYVDVIKEDERTAETPPPVATKLDKSIDNLERVIDGAGLLRKAALARKQDLSREMNATEEDFGYNSAHASPCPNEELRCVDGRCITLAQLCDGTIDCSDHADEDNCYT</sequence>
<dbReference type="InterPro" id="IPR036055">
    <property type="entry name" value="LDL_receptor-like_sf"/>
</dbReference>
<dbReference type="InterPro" id="IPR036790">
    <property type="entry name" value="Frizzled_dom_sf"/>
</dbReference>
<dbReference type="SMART" id="SM00063">
    <property type="entry name" value="FRI"/>
    <property type="match status" value="1"/>
</dbReference>
<dbReference type="PROSITE" id="PS01209">
    <property type="entry name" value="LDLRA_1"/>
    <property type="match status" value="2"/>
</dbReference>
<evidence type="ECO:0000256" key="8">
    <source>
        <dbReference type="ARBA" id="ARBA00023157"/>
    </source>
</evidence>
<evidence type="ECO:0000256" key="9">
    <source>
        <dbReference type="ARBA" id="ARBA00023180"/>
    </source>
</evidence>
<dbReference type="SUPFAM" id="SSF57424">
    <property type="entry name" value="LDL receptor-like module"/>
    <property type="match status" value="3"/>
</dbReference>